<feature type="compositionally biased region" description="Basic and acidic residues" evidence="8">
    <location>
        <begin position="170"/>
        <end position="194"/>
    </location>
</feature>
<keyword evidence="12" id="KW-1185">Reference proteome</keyword>
<dbReference type="InterPro" id="IPR001789">
    <property type="entry name" value="Sig_transdc_resp-reg_receiver"/>
</dbReference>
<dbReference type="EMBL" id="LR743594">
    <property type="protein sequence ID" value="CAA2623745.1"/>
    <property type="molecule type" value="Genomic_DNA"/>
</dbReference>
<keyword evidence="4" id="KW-0090">Biological rhythms</keyword>
<evidence type="ECO:0000313" key="11">
    <source>
        <dbReference type="EMBL" id="CAA2623745.1"/>
    </source>
</evidence>
<dbReference type="SUPFAM" id="SSF52172">
    <property type="entry name" value="CheY-like"/>
    <property type="match status" value="1"/>
</dbReference>
<dbReference type="GO" id="GO:0005634">
    <property type="term" value="C:nucleus"/>
    <property type="evidence" value="ECO:0007669"/>
    <property type="project" value="UniProtKB-SubCell"/>
</dbReference>
<dbReference type="Proteomes" id="UP001189122">
    <property type="component" value="Unassembled WGS sequence"/>
</dbReference>
<evidence type="ECO:0000256" key="8">
    <source>
        <dbReference type="SAM" id="MobiDB-lite"/>
    </source>
</evidence>
<evidence type="ECO:0000256" key="7">
    <source>
        <dbReference type="PROSITE-ProRule" id="PRU00357"/>
    </source>
</evidence>
<dbReference type="InterPro" id="IPR045279">
    <property type="entry name" value="ARR-like"/>
</dbReference>
<protein>
    <submittedName>
        <fullName evidence="11">Uncharacterized protein</fullName>
    </submittedName>
</protein>
<dbReference type="InterPro" id="IPR011006">
    <property type="entry name" value="CheY-like_superfamily"/>
</dbReference>
<feature type="region of interest" description="Disordered" evidence="8">
    <location>
        <begin position="317"/>
        <end position="342"/>
    </location>
</feature>
<evidence type="ECO:0000256" key="3">
    <source>
        <dbReference type="ARBA" id="ARBA00023012"/>
    </source>
</evidence>
<comment type="similarity">
    <text evidence="2">Belongs to the ARR-like family.</text>
</comment>
<evidence type="ECO:0000256" key="2">
    <source>
        <dbReference type="ARBA" id="ARBA00010330"/>
    </source>
</evidence>
<evidence type="ECO:0000313" key="12">
    <source>
        <dbReference type="Proteomes" id="UP001189122"/>
    </source>
</evidence>
<dbReference type="GO" id="GO:0009736">
    <property type="term" value="P:cytokinin-activated signaling pathway"/>
    <property type="evidence" value="ECO:0007669"/>
    <property type="project" value="InterPro"/>
</dbReference>
<dbReference type="Pfam" id="PF00072">
    <property type="entry name" value="Response_reg"/>
    <property type="match status" value="1"/>
</dbReference>
<comment type="caution">
    <text evidence="6">Lacks conserved residue(s) required for the propagation of feature annotation.</text>
</comment>
<keyword evidence="5 7" id="KW-0539">Nucleus</keyword>
<feature type="compositionally biased region" description="Polar residues" evidence="8">
    <location>
        <begin position="385"/>
        <end position="396"/>
    </location>
</feature>
<feature type="domain" description="CCT" evidence="10">
    <location>
        <begin position="581"/>
        <end position="623"/>
    </location>
</feature>
<evidence type="ECO:0000256" key="5">
    <source>
        <dbReference type="ARBA" id="ARBA00023242"/>
    </source>
</evidence>
<feature type="compositionally biased region" description="Basic and acidic residues" evidence="8">
    <location>
        <begin position="319"/>
        <end position="334"/>
    </location>
</feature>
<organism evidence="11">
    <name type="scientific">Spirodela intermedia</name>
    <name type="common">Intermediate duckweed</name>
    <dbReference type="NCBI Taxonomy" id="51605"/>
    <lineage>
        <taxon>Eukaryota</taxon>
        <taxon>Viridiplantae</taxon>
        <taxon>Streptophyta</taxon>
        <taxon>Embryophyta</taxon>
        <taxon>Tracheophyta</taxon>
        <taxon>Spermatophyta</taxon>
        <taxon>Magnoliopsida</taxon>
        <taxon>Liliopsida</taxon>
        <taxon>Araceae</taxon>
        <taxon>Lemnoideae</taxon>
        <taxon>Spirodela</taxon>
    </lineage>
</organism>
<evidence type="ECO:0000256" key="4">
    <source>
        <dbReference type="ARBA" id="ARBA00023108"/>
    </source>
</evidence>
<dbReference type="Gene3D" id="3.40.50.2300">
    <property type="match status" value="1"/>
</dbReference>
<feature type="compositionally biased region" description="Basic and acidic residues" evidence="8">
    <location>
        <begin position="397"/>
        <end position="408"/>
    </location>
</feature>
<dbReference type="EMBL" id="CACRZD030000007">
    <property type="protein sequence ID" value="CAA6663277.1"/>
    <property type="molecule type" value="Genomic_DNA"/>
</dbReference>
<proteinExistence type="inferred from homology"/>
<evidence type="ECO:0000256" key="6">
    <source>
        <dbReference type="PROSITE-ProRule" id="PRU00169"/>
    </source>
</evidence>
<dbReference type="Pfam" id="PF06203">
    <property type="entry name" value="CCT"/>
    <property type="match status" value="1"/>
</dbReference>
<dbReference type="PROSITE" id="PS51017">
    <property type="entry name" value="CCT"/>
    <property type="match status" value="1"/>
</dbReference>
<name>A0A7I8IZG7_SPIIN</name>
<sequence>MGVVELSEGTEKEKAGEEYGGRVVRWEKFLPQVYVRVLLVESDDSTRQIIAALLRKCNYRVAAAADGLKAWETLKEKPQNIDLVLTEVELPSMSGYGLLTMIMEHETCKNIPVIVMSSHDSVDMAFKCLLKGAADFLFKPIRKNELKNLWQHVWRRHLSDGLARDTHELKDANLTQKNDESDNEKNVFSDRSRDNTTLQDKSSTYRANGRETQNSCTRLDIKVESTYLQNARENIQPDCVSSSAGNDPRTHRDDVRDKSTELVIEAACSTQAIRGREDLNSGVTFQRSFMSTGCVGEDMFCEQKPFREFDLIGAMDNHTPCDHGPKTNPERPDDASNNGGTLAAAKDENWNFLELSLKRHALIRTDNQEKDEFNALNHSNSSAFSRYSKTLSSPQSDLRRTELKDNTKDANGQLRDLGLSQSSTSQLDGSISDAYPQAVDCPTASLRTQRGIPTSHLEIHPFPVSKAGTVYSHGSLLQPSFYTQPGSPVWVSKPTNPEPIHSSLSHQSDQETPNSGKDRRPHGQDVGKIFYKAKMEHPYRIESLNEKSLVSSVTSQSGTCNRDLASNNTSGLVDSNRSIHREEALKKFRLKRKDRCFEKKVQYHSRKRLADERPRVKGHFVRLLQPHPQPLDAGT</sequence>
<dbReference type="InterPro" id="IPR010402">
    <property type="entry name" value="CCT_domain"/>
</dbReference>
<feature type="compositionally biased region" description="Polar residues" evidence="8">
    <location>
        <begin position="195"/>
        <end position="211"/>
    </location>
</feature>
<feature type="region of interest" description="Disordered" evidence="8">
    <location>
        <begin position="488"/>
        <end position="524"/>
    </location>
</feature>
<dbReference type="GO" id="GO:0048511">
    <property type="term" value="P:rhythmic process"/>
    <property type="evidence" value="ECO:0007669"/>
    <property type="project" value="UniProtKB-KW"/>
</dbReference>
<dbReference type="SMART" id="SM00448">
    <property type="entry name" value="REC"/>
    <property type="match status" value="1"/>
</dbReference>
<dbReference type="PANTHER" id="PTHR43874:SF146">
    <property type="entry name" value="TWO-COMPONENT RESPONSE REGULATOR-LIKE APRR9"/>
    <property type="match status" value="1"/>
</dbReference>
<dbReference type="GO" id="GO:0000160">
    <property type="term" value="P:phosphorelay signal transduction system"/>
    <property type="evidence" value="ECO:0007669"/>
    <property type="project" value="UniProtKB-KW"/>
</dbReference>
<gene>
    <name evidence="11" type="ORF">SI7747_07009662</name>
</gene>
<accession>A0A7I8IZG7</accession>
<feature type="compositionally biased region" description="Basic and acidic residues" evidence="8">
    <location>
        <begin position="248"/>
        <end position="257"/>
    </location>
</feature>
<dbReference type="AlphaFoldDB" id="A0A7I8IZG7"/>
<dbReference type="PROSITE" id="PS50110">
    <property type="entry name" value="RESPONSE_REGULATORY"/>
    <property type="match status" value="1"/>
</dbReference>
<evidence type="ECO:0000256" key="1">
    <source>
        <dbReference type="ARBA" id="ARBA00004123"/>
    </source>
</evidence>
<feature type="region of interest" description="Disordered" evidence="8">
    <location>
        <begin position="385"/>
        <end position="429"/>
    </location>
</feature>
<evidence type="ECO:0000259" key="9">
    <source>
        <dbReference type="PROSITE" id="PS50110"/>
    </source>
</evidence>
<feature type="compositionally biased region" description="Polar residues" evidence="8">
    <location>
        <begin position="502"/>
        <end position="515"/>
    </location>
</feature>
<dbReference type="PANTHER" id="PTHR43874">
    <property type="entry name" value="TWO-COMPONENT RESPONSE REGULATOR"/>
    <property type="match status" value="1"/>
</dbReference>
<feature type="region of interest" description="Disordered" evidence="8">
    <location>
        <begin position="170"/>
        <end position="211"/>
    </location>
</feature>
<keyword evidence="3" id="KW-0902">Two-component regulatory system</keyword>
<reference evidence="11 12" key="1">
    <citation type="submission" date="2019-12" db="EMBL/GenBank/DDBJ databases">
        <authorList>
            <person name="Scholz U."/>
            <person name="Mascher M."/>
            <person name="Fiebig A."/>
        </authorList>
    </citation>
    <scope>NUCLEOTIDE SEQUENCE</scope>
</reference>
<feature type="domain" description="Response regulatory" evidence="9">
    <location>
        <begin position="36"/>
        <end position="154"/>
    </location>
</feature>
<evidence type="ECO:0000259" key="10">
    <source>
        <dbReference type="PROSITE" id="PS51017"/>
    </source>
</evidence>
<comment type="subcellular location">
    <subcellularLocation>
        <location evidence="1 7">Nucleus</location>
    </subcellularLocation>
</comment>
<feature type="region of interest" description="Disordered" evidence="8">
    <location>
        <begin position="237"/>
        <end position="257"/>
    </location>
</feature>
<feature type="compositionally biased region" description="Polar residues" evidence="8">
    <location>
        <begin position="419"/>
        <end position="429"/>
    </location>
</feature>